<dbReference type="KEGG" id="api:100575608"/>
<dbReference type="RefSeq" id="XP_016663822.2">
    <property type="nucleotide sequence ID" value="XM_016808333.2"/>
</dbReference>
<keyword evidence="2" id="KW-1185">Reference proteome</keyword>
<reference evidence="1" key="2">
    <citation type="submission" date="2022-06" db="UniProtKB">
        <authorList>
            <consortium name="EnsemblMetazoa"/>
        </authorList>
    </citation>
    <scope>IDENTIFICATION</scope>
</reference>
<evidence type="ECO:0000313" key="1">
    <source>
        <dbReference type="EnsemblMetazoa" id="XP_016663822.2"/>
    </source>
</evidence>
<reference evidence="2" key="1">
    <citation type="submission" date="2010-06" db="EMBL/GenBank/DDBJ databases">
        <authorList>
            <person name="Jiang H."/>
            <person name="Abraham K."/>
            <person name="Ali S."/>
            <person name="Alsbrooks S.L."/>
            <person name="Anim B.N."/>
            <person name="Anosike U.S."/>
            <person name="Attaway T."/>
            <person name="Bandaranaike D.P."/>
            <person name="Battles P.K."/>
            <person name="Bell S.N."/>
            <person name="Bell A.V."/>
            <person name="Beltran B."/>
            <person name="Bickham C."/>
            <person name="Bustamante Y."/>
            <person name="Caleb T."/>
            <person name="Canada A."/>
            <person name="Cardenas V."/>
            <person name="Carter K."/>
            <person name="Chacko J."/>
            <person name="Chandrabose M.N."/>
            <person name="Chavez D."/>
            <person name="Chavez A."/>
            <person name="Chen L."/>
            <person name="Chu H.-S."/>
            <person name="Claassen K.J."/>
            <person name="Cockrell R."/>
            <person name="Collins M."/>
            <person name="Cooper J.A."/>
            <person name="Cree A."/>
            <person name="Curry S.M."/>
            <person name="Da Y."/>
            <person name="Dao M.D."/>
            <person name="Das B."/>
            <person name="Davila M.-L."/>
            <person name="Davy-Carroll L."/>
            <person name="Denson S."/>
            <person name="Dinh H."/>
            <person name="Ebong V.E."/>
            <person name="Edwards J.R."/>
            <person name="Egan A."/>
            <person name="El-Daye J."/>
            <person name="Escobedo L."/>
            <person name="Fernandez S."/>
            <person name="Fernando P.R."/>
            <person name="Flagg N."/>
            <person name="Forbes L.D."/>
            <person name="Fowler R.G."/>
            <person name="Fu Q."/>
            <person name="Gabisi R.A."/>
            <person name="Ganer J."/>
            <person name="Garbino Pronczuk A."/>
            <person name="Garcia R.M."/>
            <person name="Garner T."/>
            <person name="Garrett T.E."/>
            <person name="Gonzalez D.A."/>
            <person name="Hamid H."/>
            <person name="Hawkins E.S."/>
            <person name="Hirani K."/>
            <person name="Hogues M.E."/>
            <person name="Hollins B."/>
            <person name="Hsiao C.-H."/>
            <person name="Jabil R."/>
            <person name="James M.L."/>
            <person name="Jhangiani S.N."/>
            <person name="Johnson B."/>
            <person name="Johnson Q."/>
            <person name="Joshi V."/>
            <person name="Kalu J.B."/>
            <person name="Kam C."/>
            <person name="Kashfia A."/>
            <person name="Keebler J."/>
            <person name="Kisamo H."/>
            <person name="Kovar C.L."/>
            <person name="Lago L.A."/>
            <person name="Lai C.-Y."/>
            <person name="Laidlaw J."/>
            <person name="Lara F."/>
            <person name="Le T.-K."/>
            <person name="Lee S.L."/>
            <person name="Legall F.H."/>
            <person name="Lemon S.J."/>
            <person name="Lewis L.R."/>
            <person name="Li B."/>
            <person name="Liu Y."/>
            <person name="Liu Y.-S."/>
            <person name="Lopez J."/>
            <person name="Lozado R.J."/>
            <person name="Lu J."/>
            <person name="Madu R.C."/>
            <person name="Maheshwari M."/>
            <person name="Maheshwari R."/>
            <person name="Malloy K."/>
            <person name="Martinez E."/>
            <person name="Mathew T."/>
            <person name="Mercado I.C."/>
            <person name="Mercado C."/>
            <person name="Meyer B."/>
            <person name="Montgomery K."/>
            <person name="Morgan M.B."/>
            <person name="Munidasa M."/>
            <person name="Nazareth L.V."/>
            <person name="Nelson J."/>
            <person name="Ng B.M."/>
            <person name="Nguyen N.B."/>
            <person name="Nguyen P.Q."/>
            <person name="Nguyen T."/>
            <person name="Obregon M."/>
            <person name="Okwuonu G.O."/>
            <person name="Onwere C.G."/>
            <person name="Orozco G."/>
            <person name="Parra A."/>
            <person name="Patel S."/>
            <person name="Patil S."/>
            <person name="Perez A."/>
            <person name="Perez Y."/>
            <person name="Pham C."/>
            <person name="Primus E.L."/>
            <person name="Pu L.-L."/>
            <person name="Puazo M."/>
            <person name="Qin X."/>
            <person name="Quiroz J.B."/>
            <person name="Reese J."/>
            <person name="Richards S."/>
            <person name="Rives C.M."/>
            <person name="Robberts R."/>
            <person name="Ruiz S.J."/>
            <person name="Ruiz M.J."/>
            <person name="Santibanez J."/>
            <person name="Schneider B.W."/>
            <person name="Sisson I."/>
            <person name="Smith M."/>
            <person name="Sodergren E."/>
            <person name="Song X.-Z."/>
            <person name="Song B.B."/>
            <person name="Summersgill H."/>
            <person name="Thelus R."/>
            <person name="Thornton R.D."/>
            <person name="Trejos Z.Y."/>
            <person name="Usmani K."/>
            <person name="Vattathil S."/>
            <person name="Villasana D."/>
            <person name="Walker D.L."/>
            <person name="Wang S."/>
            <person name="Wang K."/>
            <person name="White C.S."/>
            <person name="Williams A.C."/>
            <person name="Williamson J."/>
            <person name="Wilson K."/>
            <person name="Woghiren I.O."/>
            <person name="Woodworth J.R."/>
            <person name="Worley K.C."/>
            <person name="Wright R.A."/>
            <person name="Wu W."/>
            <person name="Young L."/>
            <person name="Zhang L."/>
            <person name="Zhang J."/>
            <person name="Zhu Y."/>
            <person name="Muzny D.M."/>
            <person name="Weinstock G."/>
            <person name="Gibbs R.A."/>
        </authorList>
    </citation>
    <scope>NUCLEOTIDE SEQUENCE [LARGE SCALE GENOMIC DNA]</scope>
    <source>
        <strain evidence="2">LSR1</strain>
    </source>
</reference>
<accession>A0A8R2H777</accession>
<dbReference type="AlphaFoldDB" id="A0A8R2H777"/>
<dbReference type="OrthoDB" id="6605618at2759"/>
<name>A0A8R2H777_ACYPI</name>
<organism evidence="1 2">
    <name type="scientific">Acyrthosiphon pisum</name>
    <name type="common">Pea aphid</name>
    <dbReference type="NCBI Taxonomy" id="7029"/>
    <lineage>
        <taxon>Eukaryota</taxon>
        <taxon>Metazoa</taxon>
        <taxon>Ecdysozoa</taxon>
        <taxon>Arthropoda</taxon>
        <taxon>Hexapoda</taxon>
        <taxon>Insecta</taxon>
        <taxon>Pterygota</taxon>
        <taxon>Neoptera</taxon>
        <taxon>Paraneoptera</taxon>
        <taxon>Hemiptera</taxon>
        <taxon>Sternorrhyncha</taxon>
        <taxon>Aphidomorpha</taxon>
        <taxon>Aphidoidea</taxon>
        <taxon>Aphididae</taxon>
        <taxon>Macrosiphini</taxon>
        <taxon>Acyrthosiphon</taxon>
    </lineage>
</organism>
<dbReference type="Proteomes" id="UP000007819">
    <property type="component" value="Chromosome A3"/>
</dbReference>
<protein>
    <submittedName>
        <fullName evidence="1">Uncharacterized protein</fullName>
    </submittedName>
</protein>
<evidence type="ECO:0000313" key="2">
    <source>
        <dbReference type="Proteomes" id="UP000007819"/>
    </source>
</evidence>
<dbReference type="GeneID" id="100575608"/>
<sequence>MNLQSTDFSKKHYDRVNHTVRKDNKKELKKTELKNSVVDVNFEKADIDLRKNKKSHNLIDVKPSSPKELRKPYVFKKRIVGRSKNYNLICYNNRFNHLPENHNCIEFCSKQDHKKNDKNNCQLNNEKSDDQRDKSVRVVTPLNDSENADQCSNSIFFTTQNKEQLQYDRSVKGDDIKTRIINRGTNYTTGQHLQYTDNSIQNYNMKNFNDYHDKLNWGFYSHNGQNTYSINNAENPRRNKYIRNSKPIIESFHKGEYDKSMVYIGSKYTDQDIAKNQKLNSDVMDINLNPPSNSTFISTINLQKLQENKHNNKISTSKSKMFAQTYNLQNYTKTINNSSAGLSYDQNKQEDKIDPKKYYLKYDKTKDNYSEENVNWTKKINLYKNKENIKYYNNESNENNYNDIKSIGINNLEMFTAYFDKSKFLLYNFLVTINTFLFL</sequence>
<proteinExistence type="predicted"/>
<dbReference type="EnsemblMetazoa" id="XM_016808333.2">
    <property type="protein sequence ID" value="XP_016663822.2"/>
    <property type="gene ID" value="LOC100575608"/>
</dbReference>